<protein>
    <submittedName>
        <fullName evidence="1">Uncharacterized protein</fullName>
    </submittedName>
</protein>
<evidence type="ECO:0000313" key="1">
    <source>
        <dbReference type="EMBL" id="KRQ14274.1"/>
    </source>
</evidence>
<sequence>MPKQAALPPTLAPRLVGREAAAAYVCVSPNTFDDLVARQVMPQPRLIVGTTRKAWDLRDLDAAVDALPHDGEDLTAADEGWT</sequence>
<dbReference type="Proteomes" id="UP000051936">
    <property type="component" value="Unassembled WGS sequence"/>
</dbReference>
<gene>
    <name evidence="1" type="ORF">AOQ71_13355</name>
</gene>
<accession>A0A0R3E4B3</accession>
<organism evidence="1 2">
    <name type="scientific">Bradyrhizobium manausense</name>
    <dbReference type="NCBI Taxonomy" id="989370"/>
    <lineage>
        <taxon>Bacteria</taxon>
        <taxon>Pseudomonadati</taxon>
        <taxon>Pseudomonadota</taxon>
        <taxon>Alphaproteobacteria</taxon>
        <taxon>Hyphomicrobiales</taxon>
        <taxon>Nitrobacteraceae</taxon>
        <taxon>Bradyrhizobium</taxon>
    </lineage>
</organism>
<proteinExistence type="predicted"/>
<reference evidence="1 2" key="1">
    <citation type="submission" date="2015-09" db="EMBL/GenBank/DDBJ databases">
        <title>Draft Genome Sequence of Bradyrhizobium manausense Strain BR 3351T, a Novel Symbiotic Nitrogen-Fixing Alphaproteobacterium Isolated from Brazilian Amazon Rain Forest.</title>
        <authorList>
            <person name="De Araujo J.L."/>
            <person name="Zilli J.E."/>
        </authorList>
    </citation>
    <scope>NUCLEOTIDE SEQUENCE [LARGE SCALE GENOMIC DNA]</scope>
    <source>
        <strain evidence="1 2">BR3351</strain>
    </source>
</reference>
<comment type="caution">
    <text evidence="1">The sequence shown here is derived from an EMBL/GenBank/DDBJ whole genome shotgun (WGS) entry which is preliminary data.</text>
</comment>
<dbReference type="EMBL" id="LJYG01000049">
    <property type="protein sequence ID" value="KRQ14274.1"/>
    <property type="molecule type" value="Genomic_DNA"/>
</dbReference>
<name>A0A0R3E4B3_9BRAD</name>
<keyword evidence="2" id="KW-1185">Reference proteome</keyword>
<dbReference type="AlphaFoldDB" id="A0A0R3E4B3"/>
<dbReference type="STRING" id="989370.AOQ71_13355"/>
<evidence type="ECO:0000313" key="2">
    <source>
        <dbReference type="Proteomes" id="UP000051936"/>
    </source>
</evidence>